<evidence type="ECO:0000313" key="4">
    <source>
        <dbReference type="EMBL" id="GHA05145.1"/>
    </source>
</evidence>
<dbReference type="RefSeq" id="WP_189542576.1">
    <property type="nucleotide sequence ID" value="NZ_BMZD01000008.1"/>
</dbReference>
<dbReference type="Pfam" id="PF00440">
    <property type="entry name" value="TetR_N"/>
    <property type="match status" value="1"/>
</dbReference>
<dbReference type="InterPro" id="IPR050109">
    <property type="entry name" value="HTH-type_TetR-like_transc_reg"/>
</dbReference>
<dbReference type="Proteomes" id="UP000634139">
    <property type="component" value="Unassembled WGS sequence"/>
</dbReference>
<dbReference type="AlphaFoldDB" id="A0A918RNH3"/>
<dbReference type="InterPro" id="IPR001647">
    <property type="entry name" value="HTH_TetR"/>
</dbReference>
<dbReference type="EMBL" id="BMZD01000008">
    <property type="protein sequence ID" value="GHA05145.1"/>
    <property type="molecule type" value="Genomic_DNA"/>
</dbReference>
<protein>
    <submittedName>
        <fullName evidence="4">TetR family transcriptional regulator</fullName>
    </submittedName>
</protein>
<evidence type="ECO:0000256" key="1">
    <source>
        <dbReference type="ARBA" id="ARBA00023125"/>
    </source>
</evidence>
<dbReference type="SUPFAM" id="SSF46689">
    <property type="entry name" value="Homeodomain-like"/>
    <property type="match status" value="1"/>
</dbReference>
<dbReference type="PROSITE" id="PS50977">
    <property type="entry name" value="HTH_TETR_2"/>
    <property type="match status" value="1"/>
</dbReference>
<organism evidence="4 5">
    <name type="scientific">Novosphingobium arvoryzae</name>
    <dbReference type="NCBI Taxonomy" id="1256514"/>
    <lineage>
        <taxon>Bacteria</taxon>
        <taxon>Pseudomonadati</taxon>
        <taxon>Pseudomonadota</taxon>
        <taxon>Alphaproteobacteria</taxon>
        <taxon>Sphingomonadales</taxon>
        <taxon>Sphingomonadaceae</taxon>
        <taxon>Novosphingobium</taxon>
    </lineage>
</organism>
<comment type="caution">
    <text evidence="4">The sequence shown here is derived from an EMBL/GenBank/DDBJ whole genome shotgun (WGS) entry which is preliminary data.</text>
</comment>
<dbReference type="GO" id="GO:0003700">
    <property type="term" value="F:DNA-binding transcription factor activity"/>
    <property type="evidence" value="ECO:0007669"/>
    <property type="project" value="TreeGrafter"/>
</dbReference>
<accession>A0A918RNH3</accession>
<dbReference type="InterPro" id="IPR009057">
    <property type="entry name" value="Homeodomain-like_sf"/>
</dbReference>
<keyword evidence="1 2" id="KW-0238">DNA-binding</keyword>
<reference evidence="4" key="2">
    <citation type="submission" date="2020-09" db="EMBL/GenBank/DDBJ databases">
        <authorList>
            <person name="Sun Q."/>
            <person name="Kim S."/>
        </authorList>
    </citation>
    <scope>NUCLEOTIDE SEQUENCE</scope>
    <source>
        <strain evidence="4">KCTC 32422</strain>
    </source>
</reference>
<evidence type="ECO:0000313" key="5">
    <source>
        <dbReference type="Proteomes" id="UP000634139"/>
    </source>
</evidence>
<evidence type="ECO:0000256" key="2">
    <source>
        <dbReference type="PROSITE-ProRule" id="PRU00335"/>
    </source>
</evidence>
<evidence type="ECO:0000259" key="3">
    <source>
        <dbReference type="PROSITE" id="PS50977"/>
    </source>
</evidence>
<feature type="DNA-binding region" description="H-T-H motif" evidence="2">
    <location>
        <begin position="38"/>
        <end position="57"/>
    </location>
</feature>
<gene>
    <name evidence="4" type="ORF">GCM10011617_27740</name>
</gene>
<dbReference type="PRINTS" id="PR00455">
    <property type="entry name" value="HTHTETR"/>
</dbReference>
<dbReference type="Gene3D" id="1.10.357.10">
    <property type="entry name" value="Tetracycline Repressor, domain 2"/>
    <property type="match status" value="1"/>
</dbReference>
<reference evidence="4" key="1">
    <citation type="journal article" date="2014" name="Int. J. Syst. Evol. Microbiol.">
        <title>Complete genome sequence of Corynebacterium casei LMG S-19264T (=DSM 44701T), isolated from a smear-ripened cheese.</title>
        <authorList>
            <consortium name="US DOE Joint Genome Institute (JGI-PGF)"/>
            <person name="Walter F."/>
            <person name="Albersmeier A."/>
            <person name="Kalinowski J."/>
            <person name="Ruckert C."/>
        </authorList>
    </citation>
    <scope>NUCLEOTIDE SEQUENCE</scope>
    <source>
        <strain evidence="4">KCTC 32422</strain>
    </source>
</reference>
<keyword evidence="5" id="KW-1185">Reference proteome</keyword>
<feature type="domain" description="HTH tetR-type" evidence="3">
    <location>
        <begin position="15"/>
        <end position="75"/>
    </location>
</feature>
<name>A0A918RNH3_9SPHN</name>
<dbReference type="PANTHER" id="PTHR30055">
    <property type="entry name" value="HTH-TYPE TRANSCRIPTIONAL REGULATOR RUTR"/>
    <property type="match status" value="1"/>
</dbReference>
<sequence length="207" mass="22618">MNVRTQRLSRSESQAQTRIRLAQAARHEFARRGVAAASIDRISESAGYSRGAFYSNFADKHELLLELQAQHQAAEIDAWQALLDAEGSLAEVLPALQRRFDAFARNADDFLFQAELQLEALRNPQVAERYRAFSAEIATRTRQLAQAFITRAGGCRVSADVLGILLQSLAHQLITEARLGAGAAEPSAGERMVAILTELLGTTPDAA</sequence>
<proteinExistence type="predicted"/>
<dbReference type="GO" id="GO:0000976">
    <property type="term" value="F:transcription cis-regulatory region binding"/>
    <property type="evidence" value="ECO:0007669"/>
    <property type="project" value="TreeGrafter"/>
</dbReference>
<dbReference type="PANTHER" id="PTHR30055:SF226">
    <property type="entry name" value="HTH-TYPE TRANSCRIPTIONAL REGULATOR PKSA"/>
    <property type="match status" value="1"/>
</dbReference>